<protein>
    <submittedName>
        <fullName evidence="9">RNA helicase aquarius isoform X1</fullName>
    </submittedName>
</protein>
<dbReference type="GO" id="GO:0003729">
    <property type="term" value="F:mRNA binding"/>
    <property type="evidence" value="ECO:0007669"/>
    <property type="project" value="TreeGrafter"/>
</dbReference>
<dbReference type="Proteomes" id="UP000694846">
    <property type="component" value="Unplaced"/>
</dbReference>
<sequence>MTDSKQPVVLNVAPTIDQINADRITQLASKYWAPNVNPNEYLPYNPQVVENIYNEEIYKSNFSVRRIMILEFSQYLENYLWPNYVSSNATFAHTMSIVIMLNEKFRERVAPWQALKNHPDEFDGFIDQVLYASLSDGKNIKEQIALVVFLNHCFQCMETDLVRNKMKKLVSISIWCSLQERRRILELRQVPKWQKLWNRLQKKDKDLLVKNKLKADLERTFLHKLCIKFINILEGISVEGDLCVNHLNYCERFLELLIDLETSLPTRRFFHVVLDDIHLIDRCYLASLSKRDEGHLFKQLLDILKFYFHFEICQATGDPLKENEVMQAHYDKMTSLQATLFGKFTKLKDFSLSNINAVDKYDSLIKHFKNLSNQELQNIAMELNLIPDQEKRMTENWYRYDSEFLLSLLVSRHEVRESQLKVLNGMPLYPTEDIIWNEAVVPTEYYNGNNCLALPKLNLQFLTLHDYLLRNFQLFRLESTYEIRQDIEDSITRMNPCKSEDGSIYFSGYSKMALPIDNFLVVEVAKPNLGDLQPSRVRADVSVTLNLKKDVQEEWENLRKHDVCFLLTVQPILPIGSRIDYHKPFLQQTSLVCVRGCEIEGMLDNMGRVIEEGPDPRPVLPGQKRTYRVWLDCNQYRADLDDVAAGKIDVYETFNVLMRRKPKENNFKAVLETIRHLMNTECVVPEWIHDIILGYGDPSAARYDKMQNRINVMNFNDTFLDVDHLLESFPNDEITFRVNSETLPPYRIHFQESFNSFGKKFKKVNVQSVKAVNRGPYKFNQPKKNMIRFTPTQIEAIYSGMQPGLTVVVGPPGTGKTDVAVQIISNLYHNWRNERTLIVTHSNQALNQLFEKIMALDIDERHLLRLGHGEEALETDKDFSRYGRVNYVLAKRLQLLNEVQRLQDLMDVKGDMSYTCETAMHFFWSHVLPKWNKYLTILNLEENSDCAISINIVRDNFPFSLFFSDAPQPLFKCQNLEEDKEIARGCFRYIKKIFKQLDEFRAFELLRTGLDRSRYLLVKEVKIIAMTCTHAALKRKELIELGFKYDNILMEESAQILEIETFIPLLLQNSDDGFSRLKRWIMIGDHHQLPPVIKNMAFQKYSNMEQSLFTRMVNLGVPTVDLDAQGRSRPSLSKLYNWRYNNLGNLEHVLTATEYHKANAGFFYEYQLIDVGLFNGVGETEPNPHFIQNLAEAEYCVSVYMYMRLIGYPANKITILSTYNGQKHLIREIINMRCGSNPLIGWPYKVTTVDKYQGQQNDYVLLSLVRTKTIGHLRDVRRLVVAMSRARLGLYVFANVSLFNNCFELSPTFKIFTERPLKLHLLPADYYPTNRLLNSTIDRQSQVFIVQDMPEIAKYVFDYYLQRVQELKQVHQEIKSTEDWIKPGAAVTFVEKKITKSDHYPGAESDSENNDSDDDVSNNAKYEKTIEIKAEEKIIGPPENVETRSEQLPKIDVDNLRTAPETNKMNDLKEGSEAMEED</sequence>
<dbReference type="CDD" id="cd17935">
    <property type="entry name" value="EEXXQc_AQR"/>
    <property type="match status" value="1"/>
</dbReference>
<evidence type="ECO:0000256" key="2">
    <source>
        <dbReference type="SAM" id="MobiDB-lite"/>
    </source>
</evidence>
<dbReference type="OrthoDB" id="1879at2759"/>
<evidence type="ECO:0000259" key="3">
    <source>
        <dbReference type="Pfam" id="PF13086"/>
    </source>
</evidence>
<keyword evidence="1" id="KW-0539">Nucleus</keyword>
<dbReference type="InterPro" id="IPR027417">
    <property type="entry name" value="P-loop_NTPase"/>
</dbReference>
<feature type="region of interest" description="Disordered" evidence="2">
    <location>
        <begin position="1398"/>
        <end position="1478"/>
    </location>
</feature>
<dbReference type="Pfam" id="PF16399">
    <property type="entry name" value="Aquarius_N_1st"/>
    <property type="match status" value="1"/>
</dbReference>
<organism evidence="8 9">
    <name type="scientific">Sipha flava</name>
    <name type="common">yellow sugarcane aphid</name>
    <dbReference type="NCBI Taxonomy" id="143950"/>
    <lineage>
        <taxon>Eukaryota</taxon>
        <taxon>Metazoa</taxon>
        <taxon>Ecdysozoa</taxon>
        <taxon>Arthropoda</taxon>
        <taxon>Hexapoda</taxon>
        <taxon>Insecta</taxon>
        <taxon>Pterygota</taxon>
        <taxon>Neoptera</taxon>
        <taxon>Paraneoptera</taxon>
        <taxon>Hemiptera</taxon>
        <taxon>Sternorrhyncha</taxon>
        <taxon>Aphidomorpha</taxon>
        <taxon>Aphidoidea</taxon>
        <taxon>Aphididae</taxon>
        <taxon>Sipha</taxon>
    </lineage>
</organism>
<keyword evidence="1" id="KW-0507">mRNA processing</keyword>
<evidence type="ECO:0000259" key="5">
    <source>
        <dbReference type="Pfam" id="PF16399"/>
    </source>
</evidence>
<dbReference type="InterPro" id="IPR041677">
    <property type="entry name" value="DNA2/NAM7_AAA_11"/>
</dbReference>
<dbReference type="GeneID" id="112694478"/>
<evidence type="ECO:0000256" key="1">
    <source>
        <dbReference type="PIRNR" id="PIRNR038901"/>
    </source>
</evidence>
<feature type="domain" description="RNA helicase aquarius insertion" evidence="7">
    <location>
        <begin position="708"/>
        <end position="781"/>
    </location>
</feature>
<dbReference type="GO" id="GO:0000398">
    <property type="term" value="P:mRNA splicing, via spliceosome"/>
    <property type="evidence" value="ECO:0007669"/>
    <property type="project" value="InterPro"/>
</dbReference>
<keyword evidence="8" id="KW-1185">Reference proteome</keyword>
<feature type="domain" description="DNA2/NAM7 helicase-like C-terminal" evidence="4">
    <location>
        <begin position="1104"/>
        <end position="1295"/>
    </location>
</feature>
<keyword evidence="9" id="KW-0547">Nucleotide-binding</keyword>
<evidence type="ECO:0000259" key="4">
    <source>
        <dbReference type="Pfam" id="PF13087"/>
    </source>
</evidence>
<dbReference type="InterPro" id="IPR048966">
    <property type="entry name" value="Aquarius_b-barrel"/>
</dbReference>
<comment type="subcellular location">
    <subcellularLocation>
        <location evidence="1">Nucleus</location>
    </subcellularLocation>
</comment>
<feature type="domain" description="DNA2/NAM7 helicase helicase" evidence="3">
    <location>
        <begin position="792"/>
        <end position="1095"/>
    </location>
</feature>
<dbReference type="Pfam" id="PF21144">
    <property type="entry name" value="Aquarius_N_3rd"/>
    <property type="match status" value="1"/>
</dbReference>
<dbReference type="Gene3D" id="3.40.50.300">
    <property type="entry name" value="P-loop containing nucleotide triphosphate hydrolases"/>
    <property type="match status" value="2"/>
</dbReference>
<feature type="compositionally biased region" description="Basic and acidic residues" evidence="2">
    <location>
        <begin position="1441"/>
        <end position="1455"/>
    </location>
</feature>
<dbReference type="InterPro" id="IPR041679">
    <property type="entry name" value="DNA2/NAM7-like_C"/>
</dbReference>
<keyword evidence="9" id="KW-0378">Hydrolase</keyword>
<dbReference type="InterPro" id="IPR047187">
    <property type="entry name" value="SF1_C_Upf1"/>
</dbReference>
<reference evidence="9" key="1">
    <citation type="submission" date="2025-08" db="UniProtKB">
        <authorList>
            <consortium name="RefSeq"/>
        </authorList>
    </citation>
    <scope>IDENTIFICATION</scope>
    <source>
        <tissue evidence="9">Whole body</tissue>
    </source>
</reference>
<accession>A0A8B8GR44</accession>
<evidence type="ECO:0000259" key="6">
    <source>
        <dbReference type="Pfam" id="PF21143"/>
    </source>
</evidence>
<dbReference type="InterPro" id="IPR026300">
    <property type="entry name" value="CWF11_fam"/>
</dbReference>
<evidence type="ECO:0000313" key="8">
    <source>
        <dbReference type="Proteomes" id="UP000694846"/>
    </source>
</evidence>
<keyword evidence="9" id="KW-0067">ATP-binding</keyword>
<dbReference type="PIRSF" id="PIRSF038901">
    <property type="entry name" value="AQR_cwf11"/>
    <property type="match status" value="1"/>
</dbReference>
<keyword evidence="9" id="KW-0347">Helicase</keyword>
<dbReference type="PANTHER" id="PTHR10887:SF5">
    <property type="entry name" value="RNA HELICASE AQUARIUS"/>
    <property type="match status" value="1"/>
</dbReference>
<name>A0A8B8GR44_9HEMI</name>
<dbReference type="Pfam" id="PF13086">
    <property type="entry name" value="AAA_11"/>
    <property type="match status" value="1"/>
</dbReference>
<proteinExistence type="inferred from homology"/>
<gene>
    <name evidence="9" type="primary">LOC112694478</name>
</gene>
<keyword evidence="1" id="KW-0508">mRNA splicing</keyword>
<dbReference type="FunFam" id="3.40.50.300:FF:002863">
    <property type="entry name" value="Pre-mRNA-splicing factor cwf11"/>
    <property type="match status" value="1"/>
</dbReference>
<feature type="compositionally biased region" description="Acidic residues" evidence="2">
    <location>
        <begin position="1405"/>
        <end position="1416"/>
    </location>
</feature>
<dbReference type="CDD" id="cd18808">
    <property type="entry name" value="SF1_C_Upf1"/>
    <property type="match status" value="1"/>
</dbReference>
<dbReference type="RefSeq" id="XP_025425729.1">
    <property type="nucleotide sequence ID" value="XM_025569944.1"/>
</dbReference>
<dbReference type="Pfam" id="PF13087">
    <property type="entry name" value="AAA_12"/>
    <property type="match status" value="1"/>
</dbReference>
<dbReference type="InterPro" id="IPR048967">
    <property type="entry name" value="Aquarius_insert"/>
</dbReference>
<dbReference type="Pfam" id="PF21143">
    <property type="entry name" value="Aquarius_N_2nd"/>
    <property type="match status" value="1"/>
</dbReference>
<feature type="domain" description="RNA helicase aquarius beta-barrel" evidence="6">
    <location>
        <begin position="496"/>
        <end position="660"/>
    </location>
</feature>
<dbReference type="PANTHER" id="PTHR10887">
    <property type="entry name" value="DNA2/NAM7 HELICASE FAMILY"/>
    <property type="match status" value="1"/>
</dbReference>
<dbReference type="GO" id="GO:0071013">
    <property type="term" value="C:catalytic step 2 spliceosome"/>
    <property type="evidence" value="ECO:0007669"/>
    <property type="project" value="TreeGrafter"/>
</dbReference>
<dbReference type="InterPro" id="IPR045055">
    <property type="entry name" value="DNA2/NAM7-like"/>
</dbReference>
<dbReference type="SUPFAM" id="SSF52540">
    <property type="entry name" value="P-loop containing nucleoside triphosphate hydrolases"/>
    <property type="match status" value="1"/>
</dbReference>
<dbReference type="InterPro" id="IPR032174">
    <property type="entry name" value="Aquarius_N"/>
</dbReference>
<comment type="similarity">
    <text evidence="1">Belongs to the CWF11 family.</text>
</comment>
<feature type="domain" description="RNA helicase aquarius N-terminal" evidence="5">
    <location>
        <begin position="23"/>
        <end position="416"/>
    </location>
</feature>
<evidence type="ECO:0000313" key="9">
    <source>
        <dbReference type="RefSeq" id="XP_025425729.1"/>
    </source>
</evidence>
<feature type="compositionally biased region" description="Basic and acidic residues" evidence="2">
    <location>
        <begin position="1421"/>
        <end position="1434"/>
    </location>
</feature>
<dbReference type="GO" id="GO:0004386">
    <property type="term" value="F:helicase activity"/>
    <property type="evidence" value="ECO:0007669"/>
    <property type="project" value="UniProtKB-KW"/>
</dbReference>
<evidence type="ECO:0000259" key="7">
    <source>
        <dbReference type="Pfam" id="PF21144"/>
    </source>
</evidence>